<comment type="catalytic activity">
    <reaction evidence="6">
        <text>Release of N-terminal amino acids, preferentially methionine, from peptides and arylamides.</text>
        <dbReference type="EC" id="3.4.11.18"/>
    </reaction>
</comment>
<proteinExistence type="inferred from homology"/>
<dbReference type="PANTHER" id="PTHR43330">
    <property type="entry name" value="METHIONINE AMINOPEPTIDASE"/>
    <property type="match status" value="1"/>
</dbReference>
<evidence type="ECO:0000259" key="7">
    <source>
        <dbReference type="Pfam" id="PF00557"/>
    </source>
</evidence>
<evidence type="ECO:0000313" key="9">
    <source>
        <dbReference type="Proteomes" id="UP000043763"/>
    </source>
</evidence>
<organism evidence="8 9">
    <name type="scientific">Brachyspira suanatina</name>
    <dbReference type="NCBI Taxonomy" id="381802"/>
    <lineage>
        <taxon>Bacteria</taxon>
        <taxon>Pseudomonadati</taxon>
        <taxon>Spirochaetota</taxon>
        <taxon>Spirochaetia</taxon>
        <taxon>Brachyspirales</taxon>
        <taxon>Brachyspiraceae</taxon>
        <taxon>Brachyspira</taxon>
    </lineage>
</organism>
<dbReference type="RefSeq" id="WP_048595362.1">
    <property type="nucleotide sequence ID" value="NZ_CVLB01000002.1"/>
</dbReference>
<reference evidence="9" key="1">
    <citation type="submission" date="2015-04" db="EMBL/GenBank/DDBJ databases">
        <authorList>
            <person name="Mushtaq Mamoona"/>
        </authorList>
    </citation>
    <scope>NUCLEOTIDE SEQUENCE [LARGE SCALE GENOMIC DNA]</scope>
    <source>
        <strain evidence="9">AN4859/03</strain>
    </source>
</reference>
<dbReference type="PANTHER" id="PTHR43330:SF13">
    <property type="entry name" value="METHIONINE AMINOPEPTIDASE 2"/>
    <property type="match status" value="1"/>
</dbReference>
<name>A0A0G4K982_9SPIR</name>
<keyword evidence="3 6" id="KW-0645">Protease</keyword>
<evidence type="ECO:0000256" key="2">
    <source>
        <dbReference type="ARBA" id="ARBA00022438"/>
    </source>
</evidence>
<evidence type="ECO:0000256" key="6">
    <source>
        <dbReference type="RuleBase" id="RU003653"/>
    </source>
</evidence>
<protein>
    <recommendedName>
        <fullName evidence="6">Methionine aminopeptidase</fullName>
        <ecNumber evidence="6">3.4.11.18</ecNumber>
    </recommendedName>
</protein>
<dbReference type="OrthoDB" id="9802055at2"/>
<dbReference type="GO" id="GO:0046872">
    <property type="term" value="F:metal ion binding"/>
    <property type="evidence" value="ECO:0007669"/>
    <property type="project" value="UniProtKB-KW"/>
</dbReference>
<comment type="function">
    <text evidence="1">Removes the N-terminal methionine from nascent proteins. The N-terminal methionine is often cleaved when the second residue in the primary sequence is small and uncharged (Met-Ala-, Cys, Gly, Pro, Ser, Thr, or Val). Requires deformylation of the N(alpha)-formylated initiator methionine before it can be hydrolyzed.</text>
</comment>
<comment type="similarity">
    <text evidence="6">Belongs to the peptidase M24A family.</text>
</comment>
<evidence type="ECO:0000256" key="5">
    <source>
        <dbReference type="ARBA" id="ARBA00022801"/>
    </source>
</evidence>
<dbReference type="PRINTS" id="PR00599">
    <property type="entry name" value="MAPEPTIDASE"/>
</dbReference>
<keyword evidence="9" id="KW-1185">Reference proteome</keyword>
<comment type="cofactor">
    <cofactor evidence="6">
        <name>Co(2+)</name>
        <dbReference type="ChEBI" id="CHEBI:48828"/>
    </cofactor>
    <cofactor evidence="6">
        <name>Zn(2+)</name>
        <dbReference type="ChEBI" id="CHEBI:29105"/>
    </cofactor>
    <cofactor evidence="6">
        <name>Mn(2+)</name>
        <dbReference type="ChEBI" id="CHEBI:29035"/>
    </cofactor>
    <cofactor evidence="6">
        <name>Fe(2+)</name>
        <dbReference type="ChEBI" id="CHEBI:29033"/>
    </cofactor>
    <text evidence="6">Binds 2 divalent metal cations per subunit. Has a high-affinity and a low affinity metal-binding site. The true nature of the physiological cofactor is under debate. The enzyme is active with cobalt, zinc, manganese or divalent iron ions.</text>
</comment>
<evidence type="ECO:0000313" key="8">
    <source>
        <dbReference type="EMBL" id="CRF34696.1"/>
    </source>
</evidence>
<dbReference type="GO" id="GO:0070006">
    <property type="term" value="F:metalloaminopeptidase activity"/>
    <property type="evidence" value="ECO:0007669"/>
    <property type="project" value="InterPro"/>
</dbReference>
<dbReference type="InterPro" id="IPR036005">
    <property type="entry name" value="Creatinase/aminopeptidase-like"/>
</dbReference>
<sequence>MFIKEVKEIVKPKIKDEDAIKNIRKAAEIAQNSIDLAFKLCMSGVRASKVDKEVEKYIQSQNAYPANFEVPDYGFATSISSGNEIAHGRPTNNKILVHGEPVCVDVGVKYNGYYADCARTIVIEGGMGSVNHRAYKLIEACKKALEYAIYKLRPNVLLSEYGRTVENKVHEYGFSVIKSLTGHGVGYEYHEAPYIFNFYHPNNDVILEPNMVLALELMITNGTDKYEKEKDGWTLSTPDYSLAVHFEHTVLITQTGVEILGIKKQ</sequence>
<dbReference type="AlphaFoldDB" id="A0A0G4K982"/>
<keyword evidence="2 6" id="KW-0031">Aminopeptidase</keyword>
<evidence type="ECO:0000256" key="1">
    <source>
        <dbReference type="ARBA" id="ARBA00002521"/>
    </source>
</evidence>
<dbReference type="SUPFAM" id="SSF55920">
    <property type="entry name" value="Creatinase/aminopeptidase"/>
    <property type="match status" value="1"/>
</dbReference>
<gene>
    <name evidence="8" type="ORF">BRSU_2188</name>
</gene>
<dbReference type="EMBL" id="CVLB01000002">
    <property type="protein sequence ID" value="CRF34696.1"/>
    <property type="molecule type" value="Genomic_DNA"/>
</dbReference>
<dbReference type="EC" id="3.4.11.18" evidence="6"/>
<dbReference type="InterPro" id="IPR000994">
    <property type="entry name" value="Pept_M24"/>
</dbReference>
<dbReference type="GO" id="GO:0004239">
    <property type="term" value="F:initiator methionyl aminopeptidase activity"/>
    <property type="evidence" value="ECO:0007669"/>
    <property type="project" value="UniProtKB-EC"/>
</dbReference>
<feature type="domain" description="Peptidase M24" evidence="7">
    <location>
        <begin position="22"/>
        <end position="254"/>
    </location>
</feature>
<keyword evidence="4 6" id="KW-0479">Metal-binding</keyword>
<dbReference type="Pfam" id="PF00557">
    <property type="entry name" value="Peptidase_M24"/>
    <property type="match status" value="1"/>
</dbReference>
<evidence type="ECO:0000256" key="4">
    <source>
        <dbReference type="ARBA" id="ARBA00022723"/>
    </source>
</evidence>
<keyword evidence="5" id="KW-0378">Hydrolase</keyword>
<dbReference type="GO" id="GO:0006508">
    <property type="term" value="P:proteolysis"/>
    <property type="evidence" value="ECO:0007669"/>
    <property type="project" value="UniProtKB-KW"/>
</dbReference>
<dbReference type="InterPro" id="IPR001714">
    <property type="entry name" value="Pept_M24_MAP"/>
</dbReference>
<accession>A0A0G4K982</accession>
<dbReference type="Proteomes" id="UP000043763">
    <property type="component" value="Unassembled WGS sequence"/>
</dbReference>
<dbReference type="NCBIfam" id="TIGR00500">
    <property type="entry name" value="met_pdase_I"/>
    <property type="match status" value="1"/>
</dbReference>
<evidence type="ECO:0000256" key="3">
    <source>
        <dbReference type="ARBA" id="ARBA00022670"/>
    </source>
</evidence>
<dbReference type="Gene3D" id="3.90.230.10">
    <property type="entry name" value="Creatinase/methionine aminopeptidase superfamily"/>
    <property type="match status" value="1"/>
</dbReference>
<dbReference type="InterPro" id="IPR002467">
    <property type="entry name" value="Pept_M24A_MAP1"/>
</dbReference>